<dbReference type="Pfam" id="PF13701">
    <property type="entry name" value="DDE_Tnp_1_4"/>
    <property type="match status" value="1"/>
</dbReference>
<feature type="compositionally biased region" description="Polar residues" evidence="1">
    <location>
        <begin position="39"/>
        <end position="54"/>
    </location>
</feature>
<protein>
    <submittedName>
        <fullName evidence="3">Transposase</fullName>
    </submittedName>
</protein>
<accession>A0ABS5KIJ1</accession>
<evidence type="ECO:0000313" key="3">
    <source>
        <dbReference type="EMBL" id="MBS2546134.1"/>
    </source>
</evidence>
<dbReference type="InterPro" id="IPR025668">
    <property type="entry name" value="Tnp_DDE_dom"/>
</dbReference>
<comment type="caution">
    <text evidence="3">The sequence shown here is derived from an EMBL/GenBank/DDBJ whole genome shotgun (WGS) entry which is preliminary data.</text>
</comment>
<dbReference type="Proteomes" id="UP000730482">
    <property type="component" value="Unassembled WGS sequence"/>
</dbReference>
<reference evidence="3 4" key="1">
    <citation type="submission" date="2020-02" db="EMBL/GenBank/DDBJ databases">
        <title>Acidophilic actinobacteria isolated from forest soil.</title>
        <authorList>
            <person name="Golinska P."/>
        </authorList>
    </citation>
    <scope>NUCLEOTIDE SEQUENCE [LARGE SCALE GENOMIC DNA]</scope>
    <source>
        <strain evidence="3 4">NL8</strain>
    </source>
</reference>
<feature type="region of interest" description="Disordered" evidence="1">
    <location>
        <begin position="39"/>
        <end position="63"/>
    </location>
</feature>
<evidence type="ECO:0000313" key="4">
    <source>
        <dbReference type="Proteomes" id="UP000730482"/>
    </source>
</evidence>
<feature type="domain" description="Transposase DDE" evidence="2">
    <location>
        <begin position="128"/>
        <end position="208"/>
    </location>
</feature>
<evidence type="ECO:0000256" key="1">
    <source>
        <dbReference type="SAM" id="MobiDB-lite"/>
    </source>
</evidence>
<keyword evidence="4" id="KW-1185">Reference proteome</keyword>
<evidence type="ECO:0000259" key="2">
    <source>
        <dbReference type="Pfam" id="PF13701"/>
    </source>
</evidence>
<gene>
    <name evidence="3" type="ORF">KGQ19_04565</name>
</gene>
<dbReference type="EMBL" id="JAAFYZ010000010">
    <property type="protein sequence ID" value="MBS2546134.1"/>
    <property type="molecule type" value="Genomic_DNA"/>
</dbReference>
<organism evidence="3 4">
    <name type="scientific">Catenulispora pinistramenti</name>
    <dbReference type="NCBI Taxonomy" id="2705254"/>
    <lineage>
        <taxon>Bacteria</taxon>
        <taxon>Bacillati</taxon>
        <taxon>Actinomycetota</taxon>
        <taxon>Actinomycetes</taxon>
        <taxon>Catenulisporales</taxon>
        <taxon>Catenulisporaceae</taxon>
        <taxon>Catenulispora</taxon>
    </lineage>
</organism>
<sequence length="215" mass="23569">MNTHRRFCNTAAHEAGSVGDGSIGGPLYEVSINTADASLTSGNASRQPLQTARSGATGHDCENVESRGVKRLNPKAVPEGQGELFSVWRHHAFLTDDTLVIEQAEPRHRHHAVVEQVFSDLENGPLAHLPSGRFNANAAWLVLAAAAFNLMRAAGRIASPFHAKATGATLRRTLVNVPARIATSARRIRLHLPEHWPWAWEFERLMTRTGHRLTS</sequence>
<name>A0ABS5KIJ1_9ACTN</name>
<proteinExistence type="predicted"/>